<proteinExistence type="predicted"/>
<accession>A0A345Z3E2</accession>
<dbReference type="EMBL" id="CP031376">
    <property type="protein sequence ID" value="AXK51121.1"/>
    <property type="molecule type" value="Genomic_DNA"/>
</dbReference>
<dbReference type="RefSeq" id="WP_115558031.1">
    <property type="nucleotide sequence ID" value="NZ_CP031376.1"/>
</dbReference>
<gene>
    <name evidence="1" type="ORF">SALLE_v1c04470</name>
</gene>
<dbReference type="AlphaFoldDB" id="A0A345Z3E2"/>
<protein>
    <submittedName>
        <fullName evidence="1">Uncharacterized protein</fullName>
    </submittedName>
</protein>
<keyword evidence="2" id="KW-1185">Reference proteome</keyword>
<organism evidence="1 2">
    <name type="scientific">Spiroplasma alleghenense</name>
    <dbReference type="NCBI Taxonomy" id="216931"/>
    <lineage>
        <taxon>Bacteria</taxon>
        <taxon>Bacillati</taxon>
        <taxon>Mycoplasmatota</taxon>
        <taxon>Mollicutes</taxon>
        <taxon>Entomoplasmatales</taxon>
        <taxon>Spiroplasmataceae</taxon>
        <taxon>Spiroplasma</taxon>
    </lineage>
</organism>
<evidence type="ECO:0000313" key="2">
    <source>
        <dbReference type="Proteomes" id="UP000254792"/>
    </source>
</evidence>
<dbReference type="KEGG" id="salx:SALLE_v1c04470"/>
<sequence length="95" mass="11277">MINPENKTVLENYVLAMLEIKTIELRHKIYNISIIEVLDYLRNFVLKGRKIKSISEASYFIFNIKINYLMEYLNIKEYTRQGDSLENDLKSILEG</sequence>
<dbReference type="OrthoDB" id="389807at2"/>
<name>A0A345Z3E2_9MOLU</name>
<reference evidence="1 2" key="1">
    <citation type="submission" date="2018-07" db="EMBL/GenBank/DDBJ databases">
        <title>Complete genome sequence of Spiroplasma alleghenense PLHS-1 (ATCC 51752).</title>
        <authorList>
            <person name="Chou L."/>
            <person name="Lee T.-Y."/>
            <person name="Tsai Y.-M."/>
            <person name="Kuo C.-H."/>
        </authorList>
    </citation>
    <scope>NUCLEOTIDE SEQUENCE [LARGE SCALE GENOMIC DNA]</scope>
    <source>
        <strain evidence="1 2">PLHS-1</strain>
    </source>
</reference>
<dbReference type="Proteomes" id="UP000254792">
    <property type="component" value="Chromosome"/>
</dbReference>
<evidence type="ECO:0000313" key="1">
    <source>
        <dbReference type="EMBL" id="AXK51121.1"/>
    </source>
</evidence>